<dbReference type="OrthoDB" id="9811389at2"/>
<dbReference type="EMBL" id="CP041765">
    <property type="protein sequence ID" value="QDQ96927.1"/>
    <property type="molecule type" value="Genomic_DNA"/>
</dbReference>
<protein>
    <submittedName>
        <fullName evidence="2">OsmC family protein</fullName>
    </submittedName>
</protein>
<reference evidence="2 3" key="1">
    <citation type="submission" date="2019-07" db="EMBL/GenBank/DDBJ databases">
        <title>Tomitella cavernea sp. nov., an actinomycete isolated from soil.</title>
        <authorList>
            <person name="Cheng J."/>
        </authorList>
    </citation>
    <scope>NUCLEOTIDE SEQUENCE [LARGE SCALE GENOMIC DNA]</scope>
    <source>
        <strain evidence="2 3">HY188</strain>
    </source>
</reference>
<dbReference type="Proteomes" id="UP000317344">
    <property type="component" value="Chromosome"/>
</dbReference>
<dbReference type="Pfam" id="PF02566">
    <property type="entry name" value="OsmC"/>
    <property type="match status" value="1"/>
</dbReference>
<feature type="region of interest" description="Disordered" evidence="1">
    <location>
        <begin position="1"/>
        <end position="22"/>
    </location>
</feature>
<sequence>MTITTGATTTATTDTADQHRLRSEVRAAHVPGTATQVRITARDHAFTIDEPAGLGGDDKGANPVEHLLAALGSCQAITFQVWAQKLGVALDSVDIELGGDIDLRGFFGLDESVRPGFQGIDVRVSISGPESRERYEQLIATVEKHCPVLDNLAHGVPVTTSARIA</sequence>
<dbReference type="InterPro" id="IPR036102">
    <property type="entry name" value="OsmC/Ohrsf"/>
</dbReference>
<reference evidence="2 3" key="2">
    <citation type="submission" date="2019-07" db="EMBL/GenBank/DDBJ databases">
        <authorList>
            <person name="Huang Y."/>
        </authorList>
    </citation>
    <scope>NUCLEOTIDE SEQUENCE [LARGE SCALE GENOMIC DNA]</scope>
    <source>
        <strain evidence="2 3">HY188</strain>
    </source>
</reference>
<dbReference type="PANTHER" id="PTHR35368">
    <property type="entry name" value="HYDROPEROXIDE REDUCTASE"/>
    <property type="match status" value="1"/>
</dbReference>
<gene>
    <name evidence="2" type="ORF">FO059_05765</name>
</gene>
<name>A0A516X1M7_9ACTN</name>
<keyword evidence="3" id="KW-1185">Reference proteome</keyword>
<feature type="compositionally biased region" description="Low complexity" evidence="1">
    <location>
        <begin position="1"/>
        <end position="15"/>
    </location>
</feature>
<evidence type="ECO:0000256" key="1">
    <source>
        <dbReference type="SAM" id="MobiDB-lite"/>
    </source>
</evidence>
<proteinExistence type="predicted"/>
<dbReference type="InterPro" id="IPR015946">
    <property type="entry name" value="KH_dom-like_a/b"/>
</dbReference>
<evidence type="ECO:0000313" key="3">
    <source>
        <dbReference type="Proteomes" id="UP000317344"/>
    </source>
</evidence>
<dbReference type="SUPFAM" id="SSF82784">
    <property type="entry name" value="OsmC-like"/>
    <property type="match status" value="1"/>
</dbReference>
<dbReference type="PANTHER" id="PTHR35368:SF1">
    <property type="entry name" value="HYDROPEROXIDE REDUCTASE"/>
    <property type="match status" value="1"/>
</dbReference>
<dbReference type="Gene3D" id="3.30.300.20">
    <property type="match status" value="1"/>
</dbReference>
<dbReference type="AlphaFoldDB" id="A0A516X1M7"/>
<dbReference type="InterPro" id="IPR052924">
    <property type="entry name" value="OsmC/Ohr_hydroprdx_reductase"/>
</dbReference>
<dbReference type="InterPro" id="IPR003718">
    <property type="entry name" value="OsmC/Ohr_fam"/>
</dbReference>
<dbReference type="KEGG" id="toy:FO059_05765"/>
<organism evidence="2 3">
    <name type="scientific">Tomitella fengzijianii</name>
    <dbReference type="NCBI Taxonomy" id="2597660"/>
    <lineage>
        <taxon>Bacteria</taxon>
        <taxon>Bacillati</taxon>
        <taxon>Actinomycetota</taxon>
        <taxon>Actinomycetes</taxon>
        <taxon>Mycobacteriales</taxon>
        <taxon>Tomitella</taxon>
    </lineage>
</organism>
<evidence type="ECO:0000313" key="2">
    <source>
        <dbReference type="EMBL" id="QDQ96927.1"/>
    </source>
</evidence>
<dbReference type="RefSeq" id="WP_143907098.1">
    <property type="nucleotide sequence ID" value="NZ_CP041765.1"/>
</dbReference>
<accession>A0A516X1M7</accession>